<evidence type="ECO:0008006" key="4">
    <source>
        <dbReference type="Google" id="ProtNLM"/>
    </source>
</evidence>
<keyword evidence="1" id="KW-0812">Transmembrane</keyword>
<sequence length="258" mass="29322">MTTKATKAKIKKVDYNKRANIALGVGAFAVLVLPFIFTQFPSIIDFTETGQIGDTIGGITAPFVGLVGAMLVYYSFKQQMIANQIQIDAITDIKTENRDAQLVGIVNDLSKKILNAINEFEITSDFIFKNEESKEKVEKFFGLEGIVCFYALLIKYKNDRSAYIKHTKEVTPMTLLNNNIGLLLLNLNKISSKETKEIYLDLYFLQIHTLVYVLFKNDELDFEIDSNHIYSAVWKSSKSNINLYNGIKETLEENQKNE</sequence>
<keyword evidence="1" id="KW-0472">Membrane</keyword>
<dbReference type="RefSeq" id="WP_130306608.1">
    <property type="nucleotide sequence ID" value="NZ_SHKN01000001.1"/>
</dbReference>
<reference evidence="2 3" key="1">
    <citation type="submission" date="2019-02" db="EMBL/GenBank/DDBJ databases">
        <title>Genomic Encyclopedia of Type Strains, Phase IV (KMG-IV): sequencing the most valuable type-strain genomes for metagenomic binning, comparative biology and taxonomic classification.</title>
        <authorList>
            <person name="Goeker M."/>
        </authorList>
    </citation>
    <scope>NUCLEOTIDE SEQUENCE [LARGE SCALE GENOMIC DNA]</scope>
    <source>
        <strain evidence="2 3">DSM 28825</strain>
    </source>
</reference>
<evidence type="ECO:0000313" key="3">
    <source>
        <dbReference type="Proteomes" id="UP000293562"/>
    </source>
</evidence>
<comment type="caution">
    <text evidence="2">The sequence shown here is derived from an EMBL/GenBank/DDBJ whole genome shotgun (WGS) entry which is preliminary data.</text>
</comment>
<gene>
    <name evidence="2" type="ORF">EV201_1268</name>
</gene>
<evidence type="ECO:0000256" key="1">
    <source>
        <dbReference type="SAM" id="Phobius"/>
    </source>
</evidence>
<dbReference type="OrthoDB" id="6678638at2"/>
<organism evidence="2 3">
    <name type="scientific">Ancylomarina subtilis</name>
    <dbReference type="NCBI Taxonomy" id="1639035"/>
    <lineage>
        <taxon>Bacteria</taxon>
        <taxon>Pseudomonadati</taxon>
        <taxon>Bacteroidota</taxon>
        <taxon>Bacteroidia</taxon>
        <taxon>Marinilabiliales</taxon>
        <taxon>Marinifilaceae</taxon>
        <taxon>Ancylomarina</taxon>
    </lineage>
</organism>
<feature type="transmembrane region" description="Helical" evidence="1">
    <location>
        <begin position="21"/>
        <end position="44"/>
    </location>
</feature>
<keyword evidence="3" id="KW-1185">Reference proteome</keyword>
<name>A0A4Q7VKK9_9BACT</name>
<dbReference type="AlphaFoldDB" id="A0A4Q7VKK9"/>
<keyword evidence="1" id="KW-1133">Transmembrane helix</keyword>
<feature type="transmembrane region" description="Helical" evidence="1">
    <location>
        <begin position="56"/>
        <end position="76"/>
    </location>
</feature>
<evidence type="ECO:0000313" key="2">
    <source>
        <dbReference type="EMBL" id="RZT96627.1"/>
    </source>
</evidence>
<dbReference type="EMBL" id="SHKN01000001">
    <property type="protein sequence ID" value="RZT96627.1"/>
    <property type="molecule type" value="Genomic_DNA"/>
</dbReference>
<proteinExistence type="predicted"/>
<accession>A0A4Q7VKK9</accession>
<protein>
    <recommendedName>
        <fullName evidence="4">Phage abortive infection protein</fullName>
    </recommendedName>
</protein>
<dbReference type="Proteomes" id="UP000293562">
    <property type="component" value="Unassembled WGS sequence"/>
</dbReference>